<reference evidence="1 2" key="1">
    <citation type="submission" date="2024-01" db="EMBL/GenBank/DDBJ databases">
        <title>The genomes of 5 underutilized Papilionoideae crops provide insights into root nodulation and disease resistanc.</title>
        <authorList>
            <person name="Jiang F."/>
        </authorList>
    </citation>
    <scope>NUCLEOTIDE SEQUENCE [LARGE SCALE GENOMIC DNA]</scope>
    <source>
        <strain evidence="1">LVBAO_FW01</strain>
        <tissue evidence="1">Leaves</tissue>
    </source>
</reference>
<keyword evidence="2" id="KW-1185">Reference proteome</keyword>
<evidence type="ECO:0000313" key="2">
    <source>
        <dbReference type="Proteomes" id="UP001367508"/>
    </source>
</evidence>
<gene>
    <name evidence="1" type="ORF">VNO77_22392</name>
</gene>
<comment type="caution">
    <text evidence="1">The sequence shown here is derived from an EMBL/GenBank/DDBJ whole genome shotgun (WGS) entry which is preliminary data.</text>
</comment>
<dbReference type="AlphaFoldDB" id="A0AAN9L2Y1"/>
<organism evidence="1 2">
    <name type="scientific">Canavalia gladiata</name>
    <name type="common">Sword bean</name>
    <name type="synonym">Dolichos gladiatus</name>
    <dbReference type="NCBI Taxonomy" id="3824"/>
    <lineage>
        <taxon>Eukaryota</taxon>
        <taxon>Viridiplantae</taxon>
        <taxon>Streptophyta</taxon>
        <taxon>Embryophyta</taxon>
        <taxon>Tracheophyta</taxon>
        <taxon>Spermatophyta</taxon>
        <taxon>Magnoliopsida</taxon>
        <taxon>eudicotyledons</taxon>
        <taxon>Gunneridae</taxon>
        <taxon>Pentapetalae</taxon>
        <taxon>rosids</taxon>
        <taxon>fabids</taxon>
        <taxon>Fabales</taxon>
        <taxon>Fabaceae</taxon>
        <taxon>Papilionoideae</taxon>
        <taxon>50 kb inversion clade</taxon>
        <taxon>NPAAA clade</taxon>
        <taxon>indigoferoid/millettioid clade</taxon>
        <taxon>Phaseoleae</taxon>
        <taxon>Canavalia</taxon>
    </lineage>
</organism>
<dbReference type="Proteomes" id="UP001367508">
    <property type="component" value="Unassembled WGS sequence"/>
</dbReference>
<sequence>MNGWMMNVLVCEWEGDHHQKPECAPRATSTKTNVQSLIKKETVLCTRFSLTVAGRLELLLLLAKDLKDGQGNMRVNE</sequence>
<protein>
    <submittedName>
        <fullName evidence="1">Uncharacterized protein</fullName>
    </submittedName>
</protein>
<dbReference type="EMBL" id="JAYMYQ010000005">
    <property type="protein sequence ID" value="KAK7328289.1"/>
    <property type="molecule type" value="Genomic_DNA"/>
</dbReference>
<proteinExistence type="predicted"/>
<name>A0AAN9L2Y1_CANGL</name>
<evidence type="ECO:0000313" key="1">
    <source>
        <dbReference type="EMBL" id="KAK7328289.1"/>
    </source>
</evidence>
<accession>A0AAN9L2Y1</accession>